<evidence type="ECO:0000256" key="5">
    <source>
        <dbReference type="SAM" id="MobiDB-lite"/>
    </source>
</evidence>
<dbReference type="OrthoDB" id="652091at2759"/>
<feature type="transmembrane region" description="Helical" evidence="6">
    <location>
        <begin position="514"/>
        <end position="538"/>
    </location>
</feature>
<evidence type="ECO:0008006" key="9">
    <source>
        <dbReference type="Google" id="ProtNLM"/>
    </source>
</evidence>
<dbReference type="GO" id="GO:0046872">
    <property type="term" value="F:metal ion binding"/>
    <property type="evidence" value="ECO:0007669"/>
    <property type="project" value="UniProtKB-KW"/>
</dbReference>
<keyword evidence="1" id="KW-0349">Heme</keyword>
<feature type="coiled-coil region" evidence="4">
    <location>
        <begin position="269"/>
        <end position="296"/>
    </location>
</feature>
<dbReference type="PANTHER" id="PTHR10720:SF0">
    <property type="entry name" value="HEME OXYGENASE"/>
    <property type="match status" value="1"/>
</dbReference>
<feature type="region of interest" description="Disordered" evidence="5">
    <location>
        <begin position="462"/>
        <end position="482"/>
    </location>
</feature>
<organism evidence="7 8">
    <name type="scientific">Diaporthe helianthi</name>
    <dbReference type="NCBI Taxonomy" id="158607"/>
    <lineage>
        <taxon>Eukaryota</taxon>
        <taxon>Fungi</taxon>
        <taxon>Dikarya</taxon>
        <taxon>Ascomycota</taxon>
        <taxon>Pezizomycotina</taxon>
        <taxon>Sordariomycetes</taxon>
        <taxon>Sordariomycetidae</taxon>
        <taxon>Diaporthales</taxon>
        <taxon>Diaporthaceae</taxon>
        <taxon>Diaporthe</taxon>
    </lineage>
</organism>
<comment type="caution">
    <text evidence="7">The sequence shown here is derived from an EMBL/GenBank/DDBJ whole genome shotgun (WGS) entry which is preliminary data.</text>
</comment>
<dbReference type="InParanoid" id="A0A2P5ICI6"/>
<keyword evidence="4" id="KW-0175">Coiled coil</keyword>
<dbReference type="SUPFAM" id="SSF48613">
    <property type="entry name" value="Heme oxygenase-like"/>
    <property type="match status" value="1"/>
</dbReference>
<dbReference type="AlphaFoldDB" id="A0A2P5ICI6"/>
<keyword evidence="3" id="KW-0408">Iron</keyword>
<evidence type="ECO:0000256" key="6">
    <source>
        <dbReference type="SAM" id="Phobius"/>
    </source>
</evidence>
<protein>
    <recommendedName>
        <fullName evidence="9">Heme oxygenase</fullName>
    </recommendedName>
</protein>
<dbReference type="GO" id="GO:0006788">
    <property type="term" value="P:heme oxidation"/>
    <property type="evidence" value="ECO:0007669"/>
    <property type="project" value="InterPro"/>
</dbReference>
<proteinExistence type="predicted"/>
<feature type="region of interest" description="Disordered" evidence="5">
    <location>
        <begin position="323"/>
        <end position="347"/>
    </location>
</feature>
<evidence type="ECO:0000256" key="2">
    <source>
        <dbReference type="ARBA" id="ARBA00022723"/>
    </source>
</evidence>
<evidence type="ECO:0000256" key="1">
    <source>
        <dbReference type="ARBA" id="ARBA00022617"/>
    </source>
</evidence>
<keyword evidence="8" id="KW-1185">Reference proteome</keyword>
<evidence type="ECO:0000256" key="4">
    <source>
        <dbReference type="SAM" id="Coils"/>
    </source>
</evidence>
<dbReference type="Proteomes" id="UP000094444">
    <property type="component" value="Unassembled WGS sequence"/>
</dbReference>
<feature type="compositionally biased region" description="Low complexity" evidence="5">
    <location>
        <begin position="368"/>
        <end position="380"/>
    </location>
</feature>
<name>A0A2P5ICI6_DIAHE</name>
<feature type="region of interest" description="Disordered" evidence="5">
    <location>
        <begin position="365"/>
        <end position="429"/>
    </location>
</feature>
<evidence type="ECO:0000313" key="8">
    <source>
        <dbReference type="Proteomes" id="UP000094444"/>
    </source>
</evidence>
<dbReference type="PANTHER" id="PTHR10720">
    <property type="entry name" value="HEME OXYGENASE"/>
    <property type="match status" value="1"/>
</dbReference>
<dbReference type="InterPro" id="IPR016053">
    <property type="entry name" value="Haem_Oase-like"/>
</dbReference>
<keyword evidence="6" id="KW-1133">Transmembrane helix</keyword>
<dbReference type="CDD" id="cd19165">
    <property type="entry name" value="HemeO"/>
    <property type="match status" value="1"/>
</dbReference>
<reference evidence="7" key="1">
    <citation type="submission" date="2017-09" db="EMBL/GenBank/DDBJ databases">
        <title>Polyketide synthases of a Diaporthe helianthi virulent isolate.</title>
        <authorList>
            <person name="Baroncelli R."/>
        </authorList>
    </citation>
    <scope>NUCLEOTIDE SEQUENCE [LARGE SCALE GENOMIC DNA]</scope>
    <source>
        <strain evidence="7">7/96</strain>
    </source>
</reference>
<evidence type="ECO:0000256" key="3">
    <source>
        <dbReference type="ARBA" id="ARBA00023004"/>
    </source>
</evidence>
<accession>A0A2P5ICI6</accession>
<dbReference type="InterPro" id="IPR002051">
    <property type="entry name" value="Haem_Oase"/>
</dbReference>
<keyword evidence="2" id="KW-0479">Metal-binding</keyword>
<dbReference type="InterPro" id="IPR016084">
    <property type="entry name" value="Haem_Oase-like_multi-hlx"/>
</dbReference>
<keyword evidence="6" id="KW-0472">Membrane</keyword>
<dbReference type="STRING" id="158607.A0A2P5ICI6"/>
<dbReference type="Pfam" id="PF01126">
    <property type="entry name" value="Heme_oxygenase"/>
    <property type="match status" value="1"/>
</dbReference>
<evidence type="ECO:0000313" key="7">
    <source>
        <dbReference type="EMBL" id="POS80213.1"/>
    </source>
</evidence>
<feature type="compositionally biased region" description="Low complexity" evidence="5">
    <location>
        <begin position="394"/>
        <end position="413"/>
    </location>
</feature>
<keyword evidence="6" id="KW-0812">Transmembrane</keyword>
<sequence length="557" mass="60453">MENNAESAPGGKTKSLAYSINTAIASSHTRINRLILDRMPHAVPPQAENPSNYITGLLHIGAVYIAFESLWQNLIGVHSEIAPLPYIYPFGNGSDTNNDATPPPIPERTRRILETAYWPNMLRAARVKADIRAMTAWPAHVVDEQFRSAGTTGALGAYLEHIKEVVDARPHLLLAYAYTLYLALLSGGSYIRTELMYLRAEFWLAVPDPVKPGRISCAREAGGEPWPLRRQSTFDSDLASPGLVGEESLVTLPLSFLDFDTPLGHENPRQQAKALKAEFQRRFADAEQALTESERRDIVTESVVIFDHLEAVVGQLDGICGSGADLSRQGSSRRRSTTADPQRAGIGSRLRDSIAIAKGRLLRTVKRSSGAGTSATVTATMPSAARTAATSKNATASPPYTSDSSDASSLTSAGHSKTAHRHEADARLARRAIVPGEGFRRVRYSDHDRQLDAHAEVARREVRGYDGTADDDHDSAGRESQICPISRRPSLPTKIGYGASTSVAGNIWRAPDCVFYSVLSNIAVILGIAMVLSAYLFVRRCDGTAMTGTATFVGKDW</sequence>
<gene>
    <name evidence="7" type="ORF">DHEL01_v201405</name>
</gene>
<dbReference type="GO" id="GO:0004392">
    <property type="term" value="F:heme oxygenase (decyclizing) activity"/>
    <property type="evidence" value="ECO:0007669"/>
    <property type="project" value="InterPro"/>
</dbReference>
<dbReference type="EMBL" id="MAVT02000064">
    <property type="protein sequence ID" value="POS80213.1"/>
    <property type="molecule type" value="Genomic_DNA"/>
</dbReference>
<dbReference type="Gene3D" id="1.20.910.10">
    <property type="entry name" value="Heme oxygenase-like"/>
    <property type="match status" value="1"/>
</dbReference>